<feature type="region of interest" description="Disordered" evidence="1">
    <location>
        <begin position="218"/>
        <end position="256"/>
    </location>
</feature>
<dbReference type="OrthoDB" id="3946631at2759"/>
<keyword evidence="3" id="KW-1185">Reference proteome</keyword>
<evidence type="ECO:0000256" key="1">
    <source>
        <dbReference type="SAM" id="MobiDB-lite"/>
    </source>
</evidence>
<feature type="compositionally biased region" description="Basic and acidic residues" evidence="1">
    <location>
        <begin position="231"/>
        <end position="256"/>
    </location>
</feature>
<dbReference type="EMBL" id="WWBZ02000012">
    <property type="protein sequence ID" value="KAF4310900.1"/>
    <property type="molecule type" value="Genomic_DNA"/>
</dbReference>
<dbReference type="AlphaFoldDB" id="A0A8H4N6I9"/>
<evidence type="ECO:0000313" key="3">
    <source>
        <dbReference type="Proteomes" id="UP000572817"/>
    </source>
</evidence>
<feature type="region of interest" description="Disordered" evidence="1">
    <location>
        <begin position="20"/>
        <end position="137"/>
    </location>
</feature>
<feature type="compositionally biased region" description="Gly residues" evidence="1">
    <location>
        <begin position="218"/>
        <end position="227"/>
    </location>
</feature>
<comment type="caution">
    <text evidence="2">The sequence shown here is derived from an EMBL/GenBank/DDBJ whole genome shotgun (WGS) entry which is preliminary data.</text>
</comment>
<proteinExistence type="predicted"/>
<feature type="compositionally biased region" description="Basic residues" evidence="1">
    <location>
        <begin position="112"/>
        <end position="122"/>
    </location>
</feature>
<reference evidence="2" key="1">
    <citation type="submission" date="2020-04" db="EMBL/GenBank/DDBJ databases">
        <title>Genome Assembly and Annotation of Botryosphaeria dothidea sdau 11-99, a Latent Pathogen of Apple Fruit Ring Rot in China.</title>
        <authorList>
            <person name="Yu C."/>
            <person name="Diao Y."/>
            <person name="Lu Q."/>
            <person name="Zhao J."/>
            <person name="Cui S."/>
            <person name="Peng C."/>
            <person name="He B."/>
            <person name="Liu H."/>
        </authorList>
    </citation>
    <scope>NUCLEOTIDE SEQUENCE [LARGE SCALE GENOMIC DNA]</scope>
    <source>
        <strain evidence="2">Sdau11-99</strain>
    </source>
</reference>
<accession>A0A8H4N6I9</accession>
<evidence type="ECO:0000313" key="2">
    <source>
        <dbReference type="EMBL" id="KAF4310900.1"/>
    </source>
</evidence>
<protein>
    <submittedName>
        <fullName evidence="2">Uncharacterized protein</fullName>
    </submittedName>
</protein>
<gene>
    <name evidence="2" type="ORF">GTA08_BOTSDO13488</name>
</gene>
<sequence>MEIKFEGLTPDQEALLREKAFLDSLPPTPPLPIVSPTGSATPTTAYAPTTPFPSTTSADPTLHHSSTTTTNNKTSSYFQPHPHHTYTSLSAPHLSASTTLASSLSGPPAPVHHQHSVPHLHPRTPGAHGGDPKRPRSHRFSATINLLRGSWNSSHPVSAADTDLFAPRRPRARLRRTTTDDGDGRRGGGRWEFVVVGGGGGDDGMGKEQGFEMQVVEGGGGGGGGGSVRSVGRDSDVTLRGGEGEGFRTEKQKLLW</sequence>
<organism evidence="2 3">
    <name type="scientific">Botryosphaeria dothidea</name>
    <dbReference type="NCBI Taxonomy" id="55169"/>
    <lineage>
        <taxon>Eukaryota</taxon>
        <taxon>Fungi</taxon>
        <taxon>Dikarya</taxon>
        <taxon>Ascomycota</taxon>
        <taxon>Pezizomycotina</taxon>
        <taxon>Dothideomycetes</taxon>
        <taxon>Dothideomycetes incertae sedis</taxon>
        <taxon>Botryosphaeriales</taxon>
        <taxon>Botryosphaeriaceae</taxon>
        <taxon>Botryosphaeria</taxon>
    </lineage>
</organism>
<name>A0A8H4N6I9_9PEZI</name>
<feature type="compositionally biased region" description="Low complexity" evidence="1">
    <location>
        <begin position="87"/>
        <end position="106"/>
    </location>
</feature>
<feature type="compositionally biased region" description="Low complexity" evidence="1">
    <location>
        <begin position="34"/>
        <end position="76"/>
    </location>
</feature>
<dbReference type="Proteomes" id="UP000572817">
    <property type="component" value="Unassembled WGS sequence"/>
</dbReference>